<evidence type="ECO:0000259" key="1">
    <source>
        <dbReference type="PROSITE" id="PS50878"/>
    </source>
</evidence>
<name>A0A8K0JWP9_LADFU</name>
<dbReference type="PANTHER" id="PTHR35450">
    <property type="entry name" value="REVERSE TRANSCRIPTASE DOMAIN-CONTAINING PROTEIN"/>
    <property type="match status" value="1"/>
</dbReference>
<dbReference type="OrthoDB" id="6629078at2759"/>
<sequence>MMGMPAKMVELIRDLYSGTTTCFSLLSEETEEIAVSCGVRQGDPLSPILFNLAIEPVISAALLKRPTAGYSFGPTSIAVLAYADDILLIGRNAGMLRSLLFSIGTAAEWCGLSFNGKKCATLHLDLRKGGSKLQDSHFQIQKEEMKALEEGESYRYLGCPIGFETDSTPDAALRNFRNCETLRDLRILSESSLLPWQKIDALQVLPLSRLTFPLRIAAVSLKKLAEADNATRRSVKRWMGLPQYASREIVTMRNAHGGGGYMPLQVEHCILTTTQAFHMLSSRDAVVKEAAWYSLQDAVHRRIGKKSSPPTRELLCKYLCGSMEEELARDAGDVASLWTRTKRAARSLAPLCKIEWQWSEARKELRIRVANPSPSSELVVVPQSAYRRIHQTLREAVFEGKRRELSGPDSMSSLS</sequence>
<dbReference type="InterPro" id="IPR000477">
    <property type="entry name" value="RT_dom"/>
</dbReference>
<dbReference type="PROSITE" id="PS50878">
    <property type="entry name" value="RT_POL"/>
    <property type="match status" value="1"/>
</dbReference>
<keyword evidence="3" id="KW-1185">Reference proteome</keyword>
<proteinExistence type="predicted"/>
<dbReference type="GO" id="GO:0071897">
    <property type="term" value="P:DNA biosynthetic process"/>
    <property type="evidence" value="ECO:0007669"/>
    <property type="project" value="UniProtKB-ARBA"/>
</dbReference>
<feature type="domain" description="Reverse transcriptase" evidence="1">
    <location>
        <begin position="1"/>
        <end position="161"/>
    </location>
</feature>
<reference evidence="2" key="1">
    <citation type="submission" date="2013-04" db="EMBL/GenBank/DDBJ databases">
        <authorList>
            <person name="Qu J."/>
            <person name="Murali S.C."/>
            <person name="Bandaranaike D."/>
            <person name="Bellair M."/>
            <person name="Blankenburg K."/>
            <person name="Chao H."/>
            <person name="Dinh H."/>
            <person name="Doddapaneni H."/>
            <person name="Downs B."/>
            <person name="Dugan-Rocha S."/>
            <person name="Elkadiri S."/>
            <person name="Gnanaolivu R.D."/>
            <person name="Hernandez B."/>
            <person name="Javaid M."/>
            <person name="Jayaseelan J.C."/>
            <person name="Lee S."/>
            <person name="Li M."/>
            <person name="Ming W."/>
            <person name="Munidasa M."/>
            <person name="Muniz J."/>
            <person name="Nguyen L."/>
            <person name="Ongeri F."/>
            <person name="Osuji N."/>
            <person name="Pu L.-L."/>
            <person name="Puazo M."/>
            <person name="Qu C."/>
            <person name="Quiroz J."/>
            <person name="Raj R."/>
            <person name="Weissenberger G."/>
            <person name="Xin Y."/>
            <person name="Zou X."/>
            <person name="Han Y."/>
            <person name="Richards S."/>
            <person name="Worley K."/>
            <person name="Muzny D."/>
            <person name="Gibbs R."/>
        </authorList>
    </citation>
    <scope>NUCLEOTIDE SEQUENCE</scope>
    <source>
        <strain evidence="2">Sampled in the wild</strain>
    </source>
</reference>
<evidence type="ECO:0000313" key="2">
    <source>
        <dbReference type="EMBL" id="KAG8223245.1"/>
    </source>
</evidence>
<dbReference type="Pfam" id="PF00078">
    <property type="entry name" value="RVT_1"/>
    <property type="match status" value="1"/>
</dbReference>
<protein>
    <recommendedName>
        <fullName evidence="1">Reverse transcriptase domain-containing protein</fullName>
    </recommendedName>
</protein>
<dbReference type="Proteomes" id="UP000792457">
    <property type="component" value="Unassembled WGS sequence"/>
</dbReference>
<evidence type="ECO:0000313" key="3">
    <source>
        <dbReference type="Proteomes" id="UP000792457"/>
    </source>
</evidence>
<dbReference type="SUPFAM" id="SSF56672">
    <property type="entry name" value="DNA/RNA polymerases"/>
    <property type="match status" value="1"/>
</dbReference>
<accession>A0A8K0JWP9</accession>
<comment type="caution">
    <text evidence="2">The sequence shown here is derived from an EMBL/GenBank/DDBJ whole genome shotgun (WGS) entry which is preliminary data.</text>
</comment>
<reference evidence="2" key="2">
    <citation type="submission" date="2017-10" db="EMBL/GenBank/DDBJ databases">
        <title>Ladona fulva Genome sequencing and assembly.</title>
        <authorList>
            <person name="Murali S."/>
            <person name="Richards S."/>
            <person name="Bandaranaike D."/>
            <person name="Bellair M."/>
            <person name="Blankenburg K."/>
            <person name="Chao H."/>
            <person name="Dinh H."/>
            <person name="Doddapaneni H."/>
            <person name="Dugan-Rocha S."/>
            <person name="Elkadiri S."/>
            <person name="Gnanaolivu R."/>
            <person name="Hernandez B."/>
            <person name="Skinner E."/>
            <person name="Javaid M."/>
            <person name="Lee S."/>
            <person name="Li M."/>
            <person name="Ming W."/>
            <person name="Munidasa M."/>
            <person name="Muniz J."/>
            <person name="Nguyen L."/>
            <person name="Hughes D."/>
            <person name="Osuji N."/>
            <person name="Pu L.-L."/>
            <person name="Puazo M."/>
            <person name="Qu C."/>
            <person name="Quiroz J."/>
            <person name="Raj R."/>
            <person name="Weissenberger G."/>
            <person name="Xin Y."/>
            <person name="Zou X."/>
            <person name="Han Y."/>
            <person name="Worley K."/>
            <person name="Muzny D."/>
            <person name="Gibbs R."/>
        </authorList>
    </citation>
    <scope>NUCLEOTIDE SEQUENCE</scope>
    <source>
        <strain evidence="2">Sampled in the wild</strain>
    </source>
</reference>
<dbReference type="AlphaFoldDB" id="A0A8K0JWP9"/>
<organism evidence="2 3">
    <name type="scientific">Ladona fulva</name>
    <name type="common">Scarce chaser dragonfly</name>
    <name type="synonym">Libellula fulva</name>
    <dbReference type="NCBI Taxonomy" id="123851"/>
    <lineage>
        <taxon>Eukaryota</taxon>
        <taxon>Metazoa</taxon>
        <taxon>Ecdysozoa</taxon>
        <taxon>Arthropoda</taxon>
        <taxon>Hexapoda</taxon>
        <taxon>Insecta</taxon>
        <taxon>Pterygota</taxon>
        <taxon>Palaeoptera</taxon>
        <taxon>Odonata</taxon>
        <taxon>Epiprocta</taxon>
        <taxon>Anisoptera</taxon>
        <taxon>Libelluloidea</taxon>
        <taxon>Libellulidae</taxon>
        <taxon>Ladona</taxon>
    </lineage>
</organism>
<dbReference type="PANTHER" id="PTHR35450:SF2">
    <property type="entry name" value="REVERSE TRANSCRIPTASE DOMAIN-CONTAINING PROTEIN"/>
    <property type="match status" value="1"/>
</dbReference>
<dbReference type="InterPro" id="IPR043502">
    <property type="entry name" value="DNA/RNA_pol_sf"/>
</dbReference>
<dbReference type="EMBL" id="KZ308156">
    <property type="protein sequence ID" value="KAG8223245.1"/>
    <property type="molecule type" value="Genomic_DNA"/>
</dbReference>
<gene>
    <name evidence="2" type="ORF">J437_LFUL019038</name>
</gene>